<dbReference type="EMBL" id="LVKK01000103">
    <property type="protein sequence ID" value="OAG35983.1"/>
    <property type="molecule type" value="Genomic_DNA"/>
</dbReference>
<proteinExistence type="predicted"/>
<gene>
    <name evidence="9" type="ORF">AYO21_09843</name>
</gene>
<dbReference type="AlphaFoldDB" id="A0A177EVC6"/>
<keyword evidence="4" id="KW-0238">DNA-binding</keyword>
<evidence type="ECO:0000256" key="7">
    <source>
        <dbReference type="SAM" id="MobiDB-lite"/>
    </source>
</evidence>
<keyword evidence="6" id="KW-0539">Nucleus</keyword>
<feature type="region of interest" description="Disordered" evidence="7">
    <location>
        <begin position="69"/>
        <end position="108"/>
    </location>
</feature>
<dbReference type="InterPro" id="IPR007219">
    <property type="entry name" value="XnlR_reg_dom"/>
</dbReference>
<dbReference type="PANTHER" id="PTHR31313:SF83">
    <property type="entry name" value="ZN(II)2CYS6 TRANSCRIPTION FACTOR (EUROFUNG)"/>
    <property type="match status" value="1"/>
</dbReference>
<keyword evidence="3" id="KW-0805">Transcription regulation</keyword>
<keyword evidence="2" id="KW-0862">Zinc</keyword>
<feature type="domain" description="Xylanolytic transcriptional activator regulatory" evidence="8">
    <location>
        <begin position="292"/>
        <end position="368"/>
    </location>
</feature>
<evidence type="ECO:0000313" key="9">
    <source>
        <dbReference type="EMBL" id="OAG35983.1"/>
    </source>
</evidence>
<keyword evidence="1" id="KW-0479">Metal-binding</keyword>
<dbReference type="RefSeq" id="XP_022507935.1">
    <property type="nucleotide sequence ID" value="XM_022659772.1"/>
</dbReference>
<dbReference type="Pfam" id="PF04082">
    <property type="entry name" value="Fungal_trans"/>
    <property type="match status" value="1"/>
</dbReference>
<dbReference type="CDD" id="cd12148">
    <property type="entry name" value="fungal_TF_MHR"/>
    <property type="match status" value="1"/>
</dbReference>
<sequence>MDRVWSDFNFNLPASLLADDGIFNGSTKETFKTARRKRRCPTSDQDMFLACNACRQKKVKLEAELRKHGLDVPPSSEPAGEPTDVSSQLSDSTRHESLNSSRGGIQSRRSSTNLIGRLCRSEPRISTDRAGRLHFYGPSSSLHTAESISSWFSCSETLGEVPQNNARELPCKLQNHLLDHYWKYQHGVIQLVNRQAFLSDMEAGRCRYYSKALLYAILASAARVSDYPEIRALVVPAEVETHSYRCEEPYLFRKATTLVEEELQNDASVTTVQALGLLSVICVSYSGSDVRGWMDSGRAIRLAFEFGLNHELSMVREDSCTQMDSEVRRTAFWGCFTLDQLWSTYLGRPHLISLDDVTQSRPAASPGEHKWDDVIAGAWAGLSELLERICDSMYPQLRLRVPPLANLVYTEIENFRRTCSCNKTRASGCQRYIRAFITLQSRHPLFTCYSYGDGRLYYLSLTLLTWEPSLHYHSACMLERLSEARFGAAIPDISPETVTARSTCISHALRVAAITKDYRTHHGSARTMIGNSISGIIIAVLVLIANWMDRGESDAGECLELVDSCVRSVQEMQVSFACARTLSKQVLYLMRRYNFPSLPSQSRTTWNEADNSLLSQLSQSLPIFSSEPGSVISHEHDLDLFPAMFEHEGFEMSVPWTMSPEVMGLL</sequence>
<evidence type="ECO:0000259" key="8">
    <source>
        <dbReference type="SMART" id="SM00906"/>
    </source>
</evidence>
<evidence type="ECO:0000256" key="2">
    <source>
        <dbReference type="ARBA" id="ARBA00022833"/>
    </source>
</evidence>
<dbReference type="OrthoDB" id="2154091at2759"/>
<evidence type="ECO:0000256" key="5">
    <source>
        <dbReference type="ARBA" id="ARBA00023163"/>
    </source>
</evidence>
<evidence type="ECO:0000313" key="10">
    <source>
        <dbReference type="Proteomes" id="UP000077002"/>
    </source>
</evidence>
<keyword evidence="10" id="KW-1185">Reference proteome</keyword>
<name>A0A177EVC6_9EURO</name>
<evidence type="ECO:0000256" key="1">
    <source>
        <dbReference type="ARBA" id="ARBA00022723"/>
    </source>
</evidence>
<dbReference type="GO" id="GO:0003677">
    <property type="term" value="F:DNA binding"/>
    <property type="evidence" value="ECO:0007669"/>
    <property type="project" value="UniProtKB-KW"/>
</dbReference>
<dbReference type="GeneID" id="34604972"/>
<comment type="caution">
    <text evidence="9">The sequence shown here is derived from an EMBL/GenBank/DDBJ whole genome shotgun (WGS) entry which is preliminary data.</text>
</comment>
<organism evidence="9 10">
    <name type="scientific">Fonsecaea monophora</name>
    <dbReference type="NCBI Taxonomy" id="254056"/>
    <lineage>
        <taxon>Eukaryota</taxon>
        <taxon>Fungi</taxon>
        <taxon>Dikarya</taxon>
        <taxon>Ascomycota</taxon>
        <taxon>Pezizomycotina</taxon>
        <taxon>Eurotiomycetes</taxon>
        <taxon>Chaetothyriomycetidae</taxon>
        <taxon>Chaetothyriales</taxon>
        <taxon>Herpotrichiellaceae</taxon>
        <taxon>Fonsecaea</taxon>
    </lineage>
</organism>
<dbReference type="GO" id="GO:0006351">
    <property type="term" value="P:DNA-templated transcription"/>
    <property type="evidence" value="ECO:0007669"/>
    <property type="project" value="InterPro"/>
</dbReference>
<evidence type="ECO:0000256" key="3">
    <source>
        <dbReference type="ARBA" id="ARBA00023015"/>
    </source>
</evidence>
<keyword evidence="5" id="KW-0804">Transcription</keyword>
<protein>
    <recommendedName>
        <fullName evidence="8">Xylanolytic transcriptional activator regulatory domain-containing protein</fullName>
    </recommendedName>
</protein>
<dbReference type="SMART" id="SM00906">
    <property type="entry name" value="Fungal_trans"/>
    <property type="match status" value="1"/>
</dbReference>
<accession>A0A177EVC6</accession>
<evidence type="ECO:0000256" key="4">
    <source>
        <dbReference type="ARBA" id="ARBA00023125"/>
    </source>
</evidence>
<dbReference type="InterPro" id="IPR051615">
    <property type="entry name" value="Transcr_Regulatory_Elem"/>
</dbReference>
<dbReference type="Proteomes" id="UP000077002">
    <property type="component" value="Unassembled WGS sequence"/>
</dbReference>
<reference evidence="9 10" key="1">
    <citation type="submission" date="2016-03" db="EMBL/GenBank/DDBJ databases">
        <title>Draft genome sequence of the Fonsecaea monophora CBS 269.37.</title>
        <authorList>
            <person name="Bombassaro A."/>
            <person name="Vinicius W.A."/>
            <person name="De Hoog S."/>
            <person name="Sun J."/>
            <person name="Souza E.M."/>
            <person name="Raittz R.T."/>
            <person name="Costa F."/>
            <person name="Leao A.C."/>
            <person name="Tadra-Sfeir M.Z."/>
            <person name="Baura V."/>
            <person name="Balsanelli E."/>
            <person name="Pedrosa F.O."/>
            <person name="Moreno L.F."/>
            <person name="Steffens M.B."/>
            <person name="Xi L."/>
            <person name="Bocca A.L."/>
            <person name="Felipe M.S."/>
            <person name="Teixeira M."/>
            <person name="Telles Filho F.Q."/>
            <person name="Azevedo C.M."/>
            <person name="Gomes R."/>
            <person name="Vicente V.A."/>
        </authorList>
    </citation>
    <scope>NUCLEOTIDE SEQUENCE [LARGE SCALE GENOMIC DNA]</scope>
    <source>
        <strain evidence="9 10">CBS 269.37</strain>
    </source>
</reference>
<dbReference type="GO" id="GO:0008270">
    <property type="term" value="F:zinc ion binding"/>
    <property type="evidence" value="ECO:0007669"/>
    <property type="project" value="InterPro"/>
</dbReference>
<dbReference type="PANTHER" id="PTHR31313">
    <property type="entry name" value="TY1 ENHANCER ACTIVATOR"/>
    <property type="match status" value="1"/>
</dbReference>
<evidence type="ECO:0000256" key="6">
    <source>
        <dbReference type="ARBA" id="ARBA00023242"/>
    </source>
</evidence>